<protein>
    <submittedName>
        <fullName evidence="1">Uncharacterized protein</fullName>
    </submittedName>
</protein>
<sequence>MSLPSAYAVASSANEKKWLESTLAEMYPGLEGNELQTRVFQDYLMDPANPNVRLPLFNKKGLPVFHRHTINNRNYKAHRENLVKGILQSGLLEGVRGEAWALPTADDVTSLKDLAANAGADMGCQMQLLSHATLVEAIYEAHKRSPDNKFVKQTLAIGVSCKVFFGRTPQFICQYLKDLHNQFHRGAQKSFIEKYESAHSHEKEWAAHCRAKGICARALPTKGPDTYMKQYWKWLQENHPGDFRTWTSFFSCKKVWRILRGRHIDVEYKERAEDECDFADPSISVEDAMAANAVILDAFLSFTDTAPRAHLNLLLLEGLRMAYPG</sequence>
<accession>A0ABN9UB16</accession>
<gene>
    <name evidence="1" type="ORF">PCOR1329_LOCUS46573</name>
</gene>
<feature type="non-terminal residue" evidence="1">
    <location>
        <position position="325"/>
    </location>
</feature>
<comment type="caution">
    <text evidence="1">The sequence shown here is derived from an EMBL/GenBank/DDBJ whole genome shotgun (WGS) entry which is preliminary data.</text>
</comment>
<reference evidence="1" key="1">
    <citation type="submission" date="2023-10" db="EMBL/GenBank/DDBJ databases">
        <authorList>
            <person name="Chen Y."/>
            <person name="Shah S."/>
            <person name="Dougan E. K."/>
            <person name="Thang M."/>
            <person name="Chan C."/>
        </authorList>
    </citation>
    <scope>NUCLEOTIDE SEQUENCE [LARGE SCALE GENOMIC DNA]</scope>
</reference>
<organism evidence="1 2">
    <name type="scientific">Prorocentrum cordatum</name>
    <dbReference type="NCBI Taxonomy" id="2364126"/>
    <lineage>
        <taxon>Eukaryota</taxon>
        <taxon>Sar</taxon>
        <taxon>Alveolata</taxon>
        <taxon>Dinophyceae</taxon>
        <taxon>Prorocentrales</taxon>
        <taxon>Prorocentraceae</taxon>
        <taxon>Prorocentrum</taxon>
    </lineage>
</organism>
<evidence type="ECO:0000313" key="2">
    <source>
        <dbReference type="Proteomes" id="UP001189429"/>
    </source>
</evidence>
<dbReference type="EMBL" id="CAUYUJ010015604">
    <property type="protein sequence ID" value="CAK0856111.1"/>
    <property type="molecule type" value="Genomic_DNA"/>
</dbReference>
<keyword evidence="2" id="KW-1185">Reference proteome</keyword>
<dbReference type="Proteomes" id="UP001189429">
    <property type="component" value="Unassembled WGS sequence"/>
</dbReference>
<evidence type="ECO:0000313" key="1">
    <source>
        <dbReference type="EMBL" id="CAK0856111.1"/>
    </source>
</evidence>
<name>A0ABN9UB16_9DINO</name>
<proteinExistence type="predicted"/>